<name>A0A840HS98_9SPHN</name>
<keyword evidence="2 8" id="KW-0813">Transport</keyword>
<dbReference type="SUPFAM" id="SSF56935">
    <property type="entry name" value="Porins"/>
    <property type="match status" value="1"/>
</dbReference>
<comment type="subcellular location">
    <subcellularLocation>
        <location evidence="1 8">Cell outer membrane</location>
        <topology evidence="1 8">Multi-pass membrane protein</topology>
    </subcellularLocation>
</comment>
<organism evidence="13 14">
    <name type="scientific">Rhizorhapis suberifaciens</name>
    <name type="common">corky root of lettuce</name>
    <dbReference type="NCBI Taxonomy" id="13656"/>
    <lineage>
        <taxon>Bacteria</taxon>
        <taxon>Pseudomonadati</taxon>
        <taxon>Pseudomonadota</taxon>
        <taxon>Alphaproteobacteria</taxon>
        <taxon>Sphingomonadales</taxon>
        <taxon>Sphingomonadaceae</taxon>
        <taxon>Rhizorhapis</taxon>
    </lineage>
</organism>
<proteinExistence type="inferred from homology"/>
<dbReference type="InterPro" id="IPR039426">
    <property type="entry name" value="TonB-dep_rcpt-like"/>
</dbReference>
<dbReference type="EMBL" id="JACHOV010000003">
    <property type="protein sequence ID" value="MBB4640865.1"/>
    <property type="molecule type" value="Genomic_DNA"/>
</dbReference>
<dbReference type="AlphaFoldDB" id="A0A840HS98"/>
<dbReference type="PROSITE" id="PS52016">
    <property type="entry name" value="TONB_DEPENDENT_REC_3"/>
    <property type="match status" value="1"/>
</dbReference>
<sequence length="959" mass="101154">MTKTSKYALLRASVAPAILGVAMLSMPAFGQEAPATSPQAPEAQGQAIIVTGSRIARPDLEASSPVAVVSAEDIKETNAVTVEQILATNPQFASGFGQSSNNPGDGSATVNLRALEENRTLVLIDGKRAPSYDTSGAVDVNSIPAVLIERVDVLTGGASAVYGSDAIAGVVNFILNDQFEGVTAEGSSQITGDGDGAIYNASLTAGLKLGDRGNLVVSGGWSKREGVFFGARPRLAVALDSFDLVSSGGSSNTVPTAFDVPGAGRLQVTPGGGLSDDVQLYNFNPVNYAQSPFERWNLMALGRYELTDNIELYGRAMYSDVKVQLQLAPTATAGFLFNIDPSNPFLSDAQRAAFFDTAANPGLQINDGSGVGDDPTARAGTSVIGIRRRMIETGGRIEDFHTKNMQFLGGFRGDLGDLNWDVSAQYGQSKKHSVLRNDLSFTALQQALDVVAGPGGAPACFDPSNGCVPLNVFGFETVTQDALAFVLRDAIEDTKISQFIVGANIGGDIGFLQSPLATAPAAFSVGGEYRKEKGRTAVDPLYASGDLIFYGQGQNISGSYDVKEIYAELKAPLIQDRPFFNSLGIEAGIRFSDYSTVGSVWTYKLGGDWAPMEGVRFRGIYQRAVRAPNIYELFSPVVAGTGGLTADPCAGTVTPQVQAVCIAQGAPAAAFGPGGVSIIPQPISGQINIFTGGNPDLSEEKSDTWTAGVVVSPPQLPGFSASVDYFNIKIKGAISDTPPSITIAQCFNNPDPTSAVCQSIVRNPVDGSLSGPTFVGVPSTLGNVGSIKTDGVDIVLSYRGGEKEGFHYSLGFAGTWTRNYKFQADVTSPAEQCAGFFGPVCDLEPMPKWKHVAEVNLAWNNINLMTRWRFIGKIKADSDISGPEGIVLQTIKPFNYFDSTLSVDLDDRFTLRFGVLNLFDKEPPLVGDTTGATATGGGTFPNTYDVLGRSFFAGATIHF</sequence>
<protein>
    <submittedName>
        <fullName evidence="13">Outer membrane receptor protein involved in Fe transport</fullName>
    </submittedName>
</protein>
<keyword evidence="10" id="KW-0732">Signal</keyword>
<keyword evidence="13" id="KW-0675">Receptor</keyword>
<dbReference type="InterPro" id="IPR012910">
    <property type="entry name" value="Plug_dom"/>
</dbReference>
<evidence type="ECO:0000259" key="11">
    <source>
        <dbReference type="Pfam" id="PF00593"/>
    </source>
</evidence>
<feature type="chain" id="PRO_5033034781" evidence="10">
    <location>
        <begin position="31"/>
        <end position="959"/>
    </location>
</feature>
<keyword evidence="14" id="KW-1185">Reference proteome</keyword>
<evidence type="ECO:0000256" key="7">
    <source>
        <dbReference type="ARBA" id="ARBA00023237"/>
    </source>
</evidence>
<dbReference type="Pfam" id="PF07715">
    <property type="entry name" value="Plug"/>
    <property type="match status" value="1"/>
</dbReference>
<dbReference type="Proteomes" id="UP000575068">
    <property type="component" value="Unassembled WGS sequence"/>
</dbReference>
<dbReference type="InterPro" id="IPR037066">
    <property type="entry name" value="Plug_dom_sf"/>
</dbReference>
<keyword evidence="3 8" id="KW-1134">Transmembrane beta strand</keyword>
<evidence type="ECO:0000256" key="4">
    <source>
        <dbReference type="ARBA" id="ARBA00022692"/>
    </source>
</evidence>
<dbReference type="Gene3D" id="2.40.170.20">
    <property type="entry name" value="TonB-dependent receptor, beta-barrel domain"/>
    <property type="match status" value="1"/>
</dbReference>
<feature type="signal peptide" evidence="10">
    <location>
        <begin position="1"/>
        <end position="30"/>
    </location>
</feature>
<comment type="caution">
    <text evidence="13">The sequence shown here is derived from an EMBL/GenBank/DDBJ whole genome shotgun (WGS) entry which is preliminary data.</text>
</comment>
<dbReference type="PANTHER" id="PTHR47234">
    <property type="match status" value="1"/>
</dbReference>
<evidence type="ECO:0000256" key="9">
    <source>
        <dbReference type="RuleBase" id="RU003357"/>
    </source>
</evidence>
<evidence type="ECO:0000256" key="3">
    <source>
        <dbReference type="ARBA" id="ARBA00022452"/>
    </source>
</evidence>
<dbReference type="RefSeq" id="WP_184474677.1">
    <property type="nucleotide sequence ID" value="NZ_JACHOV010000003.1"/>
</dbReference>
<dbReference type="Gene3D" id="2.170.130.10">
    <property type="entry name" value="TonB-dependent receptor, plug domain"/>
    <property type="match status" value="1"/>
</dbReference>
<evidence type="ECO:0000259" key="12">
    <source>
        <dbReference type="Pfam" id="PF07715"/>
    </source>
</evidence>
<feature type="domain" description="TonB-dependent receptor plug" evidence="12">
    <location>
        <begin position="61"/>
        <end position="170"/>
    </location>
</feature>
<evidence type="ECO:0000256" key="2">
    <source>
        <dbReference type="ARBA" id="ARBA00022448"/>
    </source>
</evidence>
<gene>
    <name evidence="13" type="ORF">HNQ99_001158</name>
</gene>
<evidence type="ECO:0000313" key="14">
    <source>
        <dbReference type="Proteomes" id="UP000575068"/>
    </source>
</evidence>
<keyword evidence="7 8" id="KW-0998">Cell outer membrane</keyword>
<evidence type="ECO:0000256" key="8">
    <source>
        <dbReference type="PROSITE-ProRule" id="PRU01360"/>
    </source>
</evidence>
<dbReference type="InterPro" id="IPR036942">
    <property type="entry name" value="Beta-barrel_TonB_sf"/>
</dbReference>
<keyword evidence="4 8" id="KW-0812">Transmembrane</keyword>
<dbReference type="GO" id="GO:0009279">
    <property type="term" value="C:cell outer membrane"/>
    <property type="evidence" value="ECO:0007669"/>
    <property type="project" value="UniProtKB-SubCell"/>
</dbReference>
<dbReference type="InterPro" id="IPR000531">
    <property type="entry name" value="Beta-barrel_TonB"/>
</dbReference>
<comment type="similarity">
    <text evidence="8 9">Belongs to the TonB-dependent receptor family.</text>
</comment>
<evidence type="ECO:0000256" key="10">
    <source>
        <dbReference type="SAM" id="SignalP"/>
    </source>
</evidence>
<dbReference type="PANTHER" id="PTHR47234:SF2">
    <property type="entry name" value="TONB-DEPENDENT RECEPTOR"/>
    <property type="match status" value="1"/>
</dbReference>
<reference evidence="13 14" key="1">
    <citation type="submission" date="2020-08" db="EMBL/GenBank/DDBJ databases">
        <title>Genomic Encyclopedia of Type Strains, Phase IV (KMG-IV): sequencing the most valuable type-strain genomes for metagenomic binning, comparative biology and taxonomic classification.</title>
        <authorList>
            <person name="Goeker M."/>
        </authorList>
    </citation>
    <scope>NUCLEOTIDE SEQUENCE [LARGE SCALE GENOMIC DNA]</scope>
    <source>
        <strain evidence="13 14">DSM 7465</strain>
    </source>
</reference>
<accession>A0A840HS98</accession>
<dbReference type="Pfam" id="PF00593">
    <property type="entry name" value="TonB_dep_Rec_b-barrel"/>
    <property type="match status" value="1"/>
</dbReference>
<evidence type="ECO:0000256" key="1">
    <source>
        <dbReference type="ARBA" id="ARBA00004571"/>
    </source>
</evidence>
<evidence type="ECO:0000256" key="6">
    <source>
        <dbReference type="ARBA" id="ARBA00023136"/>
    </source>
</evidence>
<feature type="domain" description="TonB-dependent receptor-like beta-barrel" evidence="11">
    <location>
        <begin position="393"/>
        <end position="918"/>
    </location>
</feature>
<keyword evidence="5 9" id="KW-0798">TonB box</keyword>
<evidence type="ECO:0000313" key="13">
    <source>
        <dbReference type="EMBL" id="MBB4640865.1"/>
    </source>
</evidence>
<keyword evidence="6 8" id="KW-0472">Membrane</keyword>
<evidence type="ECO:0000256" key="5">
    <source>
        <dbReference type="ARBA" id="ARBA00023077"/>
    </source>
</evidence>